<organism evidence="2">
    <name type="scientific">Nothobranchius kadleci</name>
    <name type="common">African annual killifish</name>
    <dbReference type="NCBI Taxonomy" id="1051664"/>
    <lineage>
        <taxon>Eukaryota</taxon>
        <taxon>Metazoa</taxon>
        <taxon>Chordata</taxon>
        <taxon>Craniata</taxon>
        <taxon>Vertebrata</taxon>
        <taxon>Euteleostomi</taxon>
        <taxon>Actinopterygii</taxon>
        <taxon>Neopterygii</taxon>
        <taxon>Teleostei</taxon>
        <taxon>Neoteleostei</taxon>
        <taxon>Acanthomorphata</taxon>
        <taxon>Ovalentaria</taxon>
        <taxon>Atherinomorphae</taxon>
        <taxon>Cyprinodontiformes</taxon>
        <taxon>Nothobranchiidae</taxon>
        <taxon>Nothobranchius</taxon>
    </lineage>
</organism>
<reference evidence="2" key="1">
    <citation type="submission" date="2016-05" db="EMBL/GenBank/DDBJ databases">
        <authorList>
            <person name="Lavstsen T."/>
            <person name="Jespersen J.S."/>
        </authorList>
    </citation>
    <scope>NUCLEOTIDE SEQUENCE</scope>
    <source>
        <tissue evidence="2">Brain</tissue>
    </source>
</reference>
<proteinExistence type="predicted"/>
<dbReference type="AlphaFoldDB" id="A0A1A8E6S4"/>
<feature type="non-terminal residue" evidence="2">
    <location>
        <position position="1"/>
    </location>
</feature>
<dbReference type="EMBL" id="HAEA01013695">
    <property type="protein sequence ID" value="SBQ42175.1"/>
    <property type="molecule type" value="Transcribed_RNA"/>
</dbReference>
<evidence type="ECO:0000313" key="2">
    <source>
        <dbReference type="EMBL" id="SBQ42175.1"/>
    </source>
</evidence>
<accession>A0A1A8E6S4</accession>
<feature type="region of interest" description="Disordered" evidence="1">
    <location>
        <begin position="39"/>
        <end position="61"/>
    </location>
</feature>
<feature type="non-terminal residue" evidence="2">
    <location>
        <position position="94"/>
    </location>
</feature>
<evidence type="ECO:0000256" key="1">
    <source>
        <dbReference type="SAM" id="MobiDB-lite"/>
    </source>
</evidence>
<sequence length="94" mass="10368">VPTSGGHEDGVADTGSVHLLPSRLGLWLVPVLETWTLDPELSGPEPRPGTRNQAHDHGNSRHYARVRVQTFPARPNLRWFGSVLLCLLEEPEAV</sequence>
<gene>
    <name evidence="2" type="primary">Nfu_g_1_009871</name>
</gene>
<protein>
    <submittedName>
        <fullName evidence="2">Uncharacterized protein</fullName>
    </submittedName>
</protein>
<name>A0A1A8E6S4_NOTKA</name>
<reference evidence="2" key="2">
    <citation type="submission" date="2016-06" db="EMBL/GenBank/DDBJ databases">
        <title>The genome of a short-lived fish provides insights into sex chromosome evolution and the genetic control of aging.</title>
        <authorList>
            <person name="Reichwald K."/>
            <person name="Felder M."/>
            <person name="Petzold A."/>
            <person name="Koch P."/>
            <person name="Groth M."/>
            <person name="Platzer M."/>
        </authorList>
    </citation>
    <scope>NUCLEOTIDE SEQUENCE</scope>
    <source>
        <tissue evidence="2">Brain</tissue>
    </source>
</reference>